<feature type="domain" description="VOC" evidence="2">
    <location>
        <begin position="8"/>
        <end position="159"/>
    </location>
</feature>
<proteinExistence type="predicted"/>
<dbReference type="RefSeq" id="WP_089162199.1">
    <property type="nucleotide sequence ID" value="NZ_MTHB01000121.1"/>
</dbReference>
<dbReference type="InterPro" id="IPR051785">
    <property type="entry name" value="MMCE/EMCE_epimerase"/>
</dbReference>
<dbReference type="InterPro" id="IPR004360">
    <property type="entry name" value="Glyas_Fos-R_dOase_dom"/>
</dbReference>
<dbReference type="InterPro" id="IPR037523">
    <property type="entry name" value="VOC_core"/>
</dbReference>
<dbReference type="GO" id="GO:0004462">
    <property type="term" value="F:lactoylglutathione lyase activity"/>
    <property type="evidence" value="ECO:0007669"/>
    <property type="project" value="InterPro"/>
</dbReference>
<dbReference type="SUPFAM" id="SSF54593">
    <property type="entry name" value="Glyoxalase/Bleomycin resistance protein/Dihydroxybiphenyl dioxygenase"/>
    <property type="match status" value="2"/>
</dbReference>
<dbReference type="PROSITE" id="PS51819">
    <property type="entry name" value="VOC"/>
    <property type="match status" value="2"/>
</dbReference>
<dbReference type="CDD" id="cd06587">
    <property type="entry name" value="VOC"/>
    <property type="match status" value="1"/>
</dbReference>
<dbReference type="InterPro" id="IPR018146">
    <property type="entry name" value="Glyoxalase_1_CS"/>
</dbReference>
<evidence type="ECO:0000256" key="1">
    <source>
        <dbReference type="ARBA" id="ARBA00022723"/>
    </source>
</evidence>
<dbReference type="PANTHER" id="PTHR43048">
    <property type="entry name" value="METHYLMALONYL-COA EPIMERASE"/>
    <property type="match status" value="1"/>
</dbReference>
<evidence type="ECO:0000313" key="3">
    <source>
        <dbReference type="EMBL" id="OXC76677.1"/>
    </source>
</evidence>
<protein>
    <recommendedName>
        <fullName evidence="2">VOC domain-containing protein</fullName>
    </recommendedName>
</protein>
<dbReference type="InterPro" id="IPR029068">
    <property type="entry name" value="Glyas_Bleomycin-R_OHBP_Dase"/>
</dbReference>
<comment type="caution">
    <text evidence="3">The sequence shown here is derived from an EMBL/GenBank/DDBJ whole genome shotgun (WGS) entry which is preliminary data.</text>
</comment>
<dbReference type="Proteomes" id="UP000214720">
    <property type="component" value="Unassembled WGS sequence"/>
</dbReference>
<accession>A0A226X0X5</accession>
<dbReference type="Gene3D" id="3.10.180.10">
    <property type="entry name" value="2,3-Dihydroxybiphenyl 1,2-Dioxygenase, domain 1"/>
    <property type="match status" value="2"/>
</dbReference>
<dbReference type="GO" id="GO:0046491">
    <property type="term" value="P:L-methylmalonyl-CoA metabolic process"/>
    <property type="evidence" value="ECO:0007669"/>
    <property type="project" value="TreeGrafter"/>
</dbReference>
<dbReference type="PANTHER" id="PTHR43048:SF3">
    <property type="entry name" value="METHYLMALONYL-COA EPIMERASE, MITOCHONDRIAL"/>
    <property type="match status" value="1"/>
</dbReference>
<dbReference type="GO" id="GO:0004493">
    <property type="term" value="F:methylmalonyl-CoA epimerase activity"/>
    <property type="evidence" value="ECO:0007669"/>
    <property type="project" value="TreeGrafter"/>
</dbReference>
<feature type="domain" description="VOC" evidence="2">
    <location>
        <begin position="172"/>
        <end position="306"/>
    </location>
</feature>
<gene>
    <name evidence="3" type="ORF">BSU04_20745</name>
</gene>
<keyword evidence="1" id="KW-0479">Metal-binding</keyword>
<dbReference type="EMBL" id="MTHB01000121">
    <property type="protein sequence ID" value="OXC76677.1"/>
    <property type="molecule type" value="Genomic_DNA"/>
</dbReference>
<dbReference type="Pfam" id="PF00903">
    <property type="entry name" value="Glyoxalase"/>
    <property type="match status" value="1"/>
</dbReference>
<evidence type="ECO:0000313" key="4">
    <source>
        <dbReference type="Proteomes" id="UP000214720"/>
    </source>
</evidence>
<dbReference type="PROSITE" id="PS00934">
    <property type="entry name" value="GLYOXALASE_I_1"/>
    <property type="match status" value="1"/>
</dbReference>
<sequence length="306" mass="32772">MKPAPITRIIRISRNVVELDRSTAFYQDRLGFQATGPAFIMDRALADELGFGARDINVQRLRLGEEEVELVEAGPNARPYPSPNTSADLVFQHLAVRCMDIDTAFKRLYREDSASACPTAISRGSDGGPAPIRLPDGSGGVTAFKFRDPDGHPLELLQPAGDENARSTVRAGVDHTAISVSSAPSSIAFYADSLGLTTSAYQTNSGSEQGLLDALEGPIVDVVSLQTTGKLSPHLELLGYRRPLSLAPHTQAEATDIISDRIVIGCRDVSGLAMNLGMASRLIRSATGELALLFRDPDGHYLLASE</sequence>
<name>A0A226X0X5_CABSO</name>
<reference evidence="4" key="1">
    <citation type="submission" date="2017-01" db="EMBL/GenBank/DDBJ databases">
        <title>Genome Analysis of Deinococcus marmoris KOPRI26562.</title>
        <authorList>
            <person name="Kim J.H."/>
            <person name="Oh H.-M."/>
        </authorList>
    </citation>
    <scope>NUCLEOTIDE SEQUENCE [LARGE SCALE GENOMIC DNA]</scope>
    <source>
        <strain evidence="4">PAMC 26633</strain>
    </source>
</reference>
<dbReference type="GO" id="GO:0046872">
    <property type="term" value="F:metal ion binding"/>
    <property type="evidence" value="ECO:0007669"/>
    <property type="project" value="UniProtKB-KW"/>
</dbReference>
<organism evidence="3 4">
    <name type="scientific">Caballeronia sordidicola</name>
    <name type="common">Burkholderia sordidicola</name>
    <dbReference type="NCBI Taxonomy" id="196367"/>
    <lineage>
        <taxon>Bacteria</taxon>
        <taxon>Pseudomonadati</taxon>
        <taxon>Pseudomonadota</taxon>
        <taxon>Betaproteobacteria</taxon>
        <taxon>Burkholderiales</taxon>
        <taxon>Burkholderiaceae</taxon>
        <taxon>Caballeronia</taxon>
    </lineage>
</organism>
<dbReference type="AlphaFoldDB" id="A0A226X0X5"/>
<evidence type="ECO:0000259" key="2">
    <source>
        <dbReference type="PROSITE" id="PS51819"/>
    </source>
</evidence>